<organism evidence="1 2">
    <name type="scientific">Flavobacterium enshiense DK69</name>
    <dbReference type="NCBI Taxonomy" id="1107311"/>
    <lineage>
        <taxon>Bacteria</taxon>
        <taxon>Pseudomonadati</taxon>
        <taxon>Bacteroidota</taxon>
        <taxon>Flavobacteriia</taxon>
        <taxon>Flavobacteriales</taxon>
        <taxon>Flavobacteriaceae</taxon>
        <taxon>Flavobacterium</taxon>
    </lineage>
</organism>
<reference evidence="1 2" key="2">
    <citation type="journal article" date="2015" name="Stand. Genomic Sci.">
        <title>High quality draft genomic sequence of Flavobacterium enshiense DK69(T) and comparison among Flavobacterium genomes.</title>
        <authorList>
            <person name="Zeng Z."/>
            <person name="Chen C."/>
            <person name="Du H."/>
            <person name="Wang G."/>
            <person name="Li M."/>
        </authorList>
    </citation>
    <scope>NUCLEOTIDE SEQUENCE [LARGE SCALE GENOMIC DNA]</scope>
    <source>
        <strain evidence="1 2">DK69</strain>
    </source>
</reference>
<dbReference type="RefSeq" id="WP_023574031.1">
    <property type="nucleotide sequence ID" value="NZ_AVCS01000015.1"/>
</dbReference>
<dbReference type="PATRIC" id="fig|1107311.3.peg.2014"/>
<comment type="caution">
    <text evidence="1">The sequence shown here is derived from an EMBL/GenBank/DDBJ whole genome shotgun (WGS) entry which is preliminary data.</text>
</comment>
<accession>V6S730</accession>
<evidence type="ECO:0000313" key="1">
    <source>
        <dbReference type="EMBL" id="KGO97097.1"/>
    </source>
</evidence>
<dbReference type="AlphaFoldDB" id="V6S730"/>
<dbReference type="STRING" id="1107311.Q767_00395"/>
<reference evidence="2" key="1">
    <citation type="submission" date="2013-09" db="EMBL/GenBank/DDBJ databases">
        <authorList>
            <person name="Zeng Z."/>
            <person name="Chen C."/>
        </authorList>
    </citation>
    <scope>NUCLEOTIDE SEQUENCE [LARGE SCALE GENOMIC DNA]</scope>
    <source>
        <strain evidence="2">DK69</strain>
    </source>
</reference>
<gene>
    <name evidence="1" type="ORF">Q767_00395</name>
</gene>
<evidence type="ECO:0000313" key="2">
    <source>
        <dbReference type="Proteomes" id="UP000030149"/>
    </source>
</evidence>
<proteinExistence type="predicted"/>
<dbReference type="OrthoDB" id="979487at2"/>
<keyword evidence="2" id="KW-1185">Reference proteome</keyword>
<sequence length="177" mass="20430">MKEFLFSRLEKSNAGTDCRNGLRDFIFDHPEHLKDLIAFGTDLKNKNHHKAVWIIEMVAEVKTGILLPHIDSICETISAYKNDSAIRGMSRVAFFLGTSKNITLTEFQKEKLIEICLDWLIRDERVACKVYAMKTLVHFGKKEPWINEELKEILGRDYVWQSAGYKAAAREVLGRIK</sequence>
<protein>
    <recommendedName>
        <fullName evidence="3">Adenylosuccinate lyase</fullName>
    </recommendedName>
</protein>
<dbReference type="eggNOG" id="ENOG5032REB">
    <property type="taxonomic scope" value="Bacteria"/>
</dbReference>
<dbReference type="EMBL" id="JRLZ01000001">
    <property type="protein sequence ID" value="KGO97097.1"/>
    <property type="molecule type" value="Genomic_DNA"/>
</dbReference>
<name>V6S730_9FLAO</name>
<dbReference type="Proteomes" id="UP000030149">
    <property type="component" value="Unassembled WGS sequence"/>
</dbReference>
<evidence type="ECO:0008006" key="3">
    <source>
        <dbReference type="Google" id="ProtNLM"/>
    </source>
</evidence>